<dbReference type="Pfam" id="PF12833">
    <property type="entry name" value="HTH_18"/>
    <property type="match status" value="1"/>
</dbReference>
<dbReference type="GO" id="GO:0043565">
    <property type="term" value="F:sequence-specific DNA binding"/>
    <property type="evidence" value="ECO:0007669"/>
    <property type="project" value="InterPro"/>
</dbReference>
<dbReference type="InterPro" id="IPR009057">
    <property type="entry name" value="Homeodomain-like_sf"/>
</dbReference>
<dbReference type="PROSITE" id="PS00041">
    <property type="entry name" value="HTH_ARAC_FAMILY_1"/>
    <property type="match status" value="1"/>
</dbReference>
<sequence>MNITFYKPKSDLLSRYIEGFYFISENDTLKSNQYWTFPSNFCLATICQDTELIPEENKITIRKSIIKRMDSFLFYNISKPVNVTYEEPRNELTIYFKPLAIFHFFPEVSLSSTADHLENFKPYPDYQSEIQDLLKMNNKDEQANILENYLISKLFSPKLEMIQDILQKAEEGWKLNDIAESMGISRQYLHRTFLKYMGKSPSLYKRIHRFRQVTSSLQTNEKFISLSHENSFFDQPHFNREFKALTGVVPTIFFKNINDSKDMLWLFV</sequence>
<gene>
    <name evidence="5" type="ORF">BXY58_2095</name>
</gene>
<dbReference type="PANTHER" id="PTHR46796">
    <property type="entry name" value="HTH-TYPE TRANSCRIPTIONAL ACTIVATOR RHAS-RELATED"/>
    <property type="match status" value="1"/>
</dbReference>
<evidence type="ECO:0000313" key="5">
    <source>
        <dbReference type="EMBL" id="RKE87219.1"/>
    </source>
</evidence>
<dbReference type="InterPro" id="IPR018060">
    <property type="entry name" value="HTH_AraC"/>
</dbReference>
<name>A0A420D8R1_9FLAO</name>
<comment type="caution">
    <text evidence="5">The sequence shown here is derived from an EMBL/GenBank/DDBJ whole genome shotgun (WGS) entry which is preliminary data.</text>
</comment>
<dbReference type="PROSITE" id="PS01124">
    <property type="entry name" value="HTH_ARAC_FAMILY_2"/>
    <property type="match status" value="1"/>
</dbReference>
<dbReference type="EMBL" id="RAQH01000005">
    <property type="protein sequence ID" value="RKE87219.1"/>
    <property type="molecule type" value="Genomic_DNA"/>
</dbReference>
<dbReference type="Gene3D" id="1.10.10.60">
    <property type="entry name" value="Homeodomain-like"/>
    <property type="match status" value="1"/>
</dbReference>
<dbReference type="AlphaFoldDB" id="A0A420D8R1"/>
<organism evidence="5 6">
    <name type="scientific">Epilithonimonas arachidiradicis</name>
    <dbReference type="NCBI Taxonomy" id="1617282"/>
    <lineage>
        <taxon>Bacteria</taxon>
        <taxon>Pseudomonadati</taxon>
        <taxon>Bacteroidota</taxon>
        <taxon>Flavobacteriia</taxon>
        <taxon>Flavobacteriales</taxon>
        <taxon>Weeksellaceae</taxon>
        <taxon>Chryseobacterium group</taxon>
        <taxon>Epilithonimonas</taxon>
    </lineage>
</organism>
<accession>A0A420D8R1</accession>
<evidence type="ECO:0000256" key="2">
    <source>
        <dbReference type="ARBA" id="ARBA00023125"/>
    </source>
</evidence>
<dbReference type="SMART" id="SM00342">
    <property type="entry name" value="HTH_ARAC"/>
    <property type="match status" value="1"/>
</dbReference>
<dbReference type="GO" id="GO:0003700">
    <property type="term" value="F:DNA-binding transcription factor activity"/>
    <property type="evidence" value="ECO:0007669"/>
    <property type="project" value="InterPro"/>
</dbReference>
<keyword evidence="1" id="KW-0805">Transcription regulation</keyword>
<protein>
    <submittedName>
        <fullName evidence="5">AraC-like DNA-binding protein</fullName>
    </submittedName>
</protein>
<dbReference type="InterPro" id="IPR050204">
    <property type="entry name" value="AraC_XylS_family_regulators"/>
</dbReference>
<proteinExistence type="predicted"/>
<keyword evidence="3" id="KW-0804">Transcription</keyword>
<evidence type="ECO:0000259" key="4">
    <source>
        <dbReference type="PROSITE" id="PS01124"/>
    </source>
</evidence>
<evidence type="ECO:0000313" key="6">
    <source>
        <dbReference type="Proteomes" id="UP000285906"/>
    </source>
</evidence>
<keyword evidence="2 5" id="KW-0238">DNA-binding</keyword>
<reference evidence="5 6" key="1">
    <citation type="submission" date="2018-09" db="EMBL/GenBank/DDBJ databases">
        <title>Genomic Encyclopedia of Archaeal and Bacterial Type Strains, Phase II (KMG-II): from individual species to whole genera.</title>
        <authorList>
            <person name="Goeker M."/>
        </authorList>
    </citation>
    <scope>NUCLEOTIDE SEQUENCE [LARGE SCALE GENOMIC DNA]</scope>
    <source>
        <strain evidence="5 6">DSM 27620</strain>
    </source>
</reference>
<feature type="domain" description="HTH araC/xylS-type" evidence="4">
    <location>
        <begin position="156"/>
        <end position="256"/>
    </location>
</feature>
<dbReference type="SUPFAM" id="SSF46689">
    <property type="entry name" value="Homeodomain-like"/>
    <property type="match status" value="1"/>
</dbReference>
<dbReference type="OrthoDB" id="662446at2"/>
<evidence type="ECO:0000256" key="1">
    <source>
        <dbReference type="ARBA" id="ARBA00023015"/>
    </source>
</evidence>
<evidence type="ECO:0000256" key="3">
    <source>
        <dbReference type="ARBA" id="ARBA00023163"/>
    </source>
</evidence>
<dbReference type="InterPro" id="IPR018062">
    <property type="entry name" value="HTH_AraC-typ_CS"/>
</dbReference>
<dbReference type="Proteomes" id="UP000285906">
    <property type="component" value="Unassembled WGS sequence"/>
</dbReference>